<dbReference type="PANTHER" id="PTHR43308:SF5">
    <property type="entry name" value="S-LAYER PROTEIN _ PEPTIDOGLYCAN ENDO-BETA-N-ACETYLGLUCOSAMINIDASE"/>
    <property type="match status" value="1"/>
</dbReference>
<dbReference type="InterPro" id="IPR051465">
    <property type="entry name" value="Cell_Envelope_Struct_Comp"/>
</dbReference>
<feature type="signal peptide" evidence="2">
    <location>
        <begin position="1"/>
        <end position="32"/>
    </location>
</feature>
<feature type="domain" description="SLH" evidence="3">
    <location>
        <begin position="495"/>
        <end position="558"/>
    </location>
</feature>
<gene>
    <name evidence="4" type="ORF">BWZ43_12745</name>
</gene>
<feature type="domain" description="SLH" evidence="3">
    <location>
        <begin position="615"/>
        <end position="669"/>
    </location>
</feature>
<comment type="caution">
    <text evidence="4">The sequence shown here is derived from an EMBL/GenBank/DDBJ whole genome shotgun (WGS) entry which is preliminary data.</text>
</comment>
<feature type="domain" description="SLH" evidence="3">
    <location>
        <begin position="560"/>
        <end position="614"/>
    </location>
</feature>
<dbReference type="InterPro" id="IPR001119">
    <property type="entry name" value="SLH_dom"/>
</dbReference>
<dbReference type="Proteomes" id="UP000189761">
    <property type="component" value="Unassembled WGS sequence"/>
</dbReference>
<dbReference type="Pfam" id="PF00395">
    <property type="entry name" value="SLH"/>
    <property type="match status" value="3"/>
</dbReference>
<evidence type="ECO:0000259" key="3">
    <source>
        <dbReference type="PROSITE" id="PS51272"/>
    </source>
</evidence>
<name>A0A8E2LE70_9BACI</name>
<dbReference type="RefSeq" id="WP_078110325.1">
    <property type="nucleotide sequence ID" value="NZ_CP065424.1"/>
</dbReference>
<protein>
    <recommendedName>
        <fullName evidence="3">SLH domain-containing protein</fullName>
    </recommendedName>
</protein>
<evidence type="ECO:0000256" key="2">
    <source>
        <dbReference type="SAM" id="SignalP"/>
    </source>
</evidence>
<proteinExistence type="predicted"/>
<reference evidence="4 5" key="1">
    <citation type="submission" date="2017-01" db="EMBL/GenBank/DDBJ databases">
        <title>Draft genome sequence of Bacillus oleronius.</title>
        <authorList>
            <person name="Allam M."/>
        </authorList>
    </citation>
    <scope>NUCLEOTIDE SEQUENCE [LARGE SCALE GENOMIC DNA]</scope>
    <source>
        <strain evidence="4 5">DSM 9356</strain>
    </source>
</reference>
<organism evidence="4 5">
    <name type="scientific">Heyndrickxia oleronia</name>
    <dbReference type="NCBI Taxonomy" id="38875"/>
    <lineage>
        <taxon>Bacteria</taxon>
        <taxon>Bacillati</taxon>
        <taxon>Bacillota</taxon>
        <taxon>Bacilli</taxon>
        <taxon>Bacillales</taxon>
        <taxon>Bacillaceae</taxon>
        <taxon>Heyndrickxia</taxon>
    </lineage>
</organism>
<dbReference type="InterPro" id="IPR018711">
    <property type="entry name" value="NAGPA"/>
</dbReference>
<feature type="chain" id="PRO_5034329181" description="SLH domain-containing protein" evidence="2">
    <location>
        <begin position="33"/>
        <end position="669"/>
    </location>
</feature>
<evidence type="ECO:0000313" key="5">
    <source>
        <dbReference type="Proteomes" id="UP000189761"/>
    </source>
</evidence>
<evidence type="ECO:0000313" key="4">
    <source>
        <dbReference type="EMBL" id="OOP68003.1"/>
    </source>
</evidence>
<dbReference type="PROSITE" id="PS51272">
    <property type="entry name" value="SLH"/>
    <property type="match status" value="3"/>
</dbReference>
<accession>A0A8E2LE70</accession>
<keyword evidence="5" id="KW-1185">Reference proteome</keyword>
<sequence length="669" mass="72703">MKSRIIKIACMMQVGLLLLWAFSTGSPLKASAATVNEQFKVSSGVNYTDFRISESTRKQAVRVMEVNVNDPYTNVEVGVSSIMNKLKKTTTHALEHHYDGHLVVGAINASFFHLGAPINLVSQNNKLVHAGTISSSKDKYINEPIAFGMNSNGKGQIDHYDLSMNYVHNGKTYKITSTNKERSTNNTILYTPYFPSETTNTNEWGTEVVVTFPEAPTLEFGSQVTGTVEQVRNVGDKTKTIIPKNGVVISGNGKGSDQLKDVMVGDSITLSIDIDSKWKDSSFMVASGPMLVKDGRVSLSMNPNSSEAATRAPRTAVAINKTGDKVFFVTVDGRQSGYSTGMNLTEFANYLVSMGADRALNLDGGGSTTMAVRYPGTDTVRLANKPSDGVERTVSTILMAVSTAPKGEVRSITVKKSKEGKLNVGDSIKILPGTAVDTYYNPVKLSESDLSLEDVNKLGSVSGNTFTAKKPGKGTIKVKYGNVSTTVNIEIADNSTSSFKDVSNSFWGKTEIEELVKKGIITGYPDGTFKPNNTISRGETAVMLTRTLKLDTSNVKDPGFKDVSKSDMYYKEIAAAANAGLIKGREKDKFVSNGKLSRAEMAVLIQRAFKLPYENNKYFSDVPSSHYAYQSINSIAKLNITEGYPDGTYRPNNSITRAEFSVFLTRALK</sequence>
<dbReference type="PANTHER" id="PTHR43308">
    <property type="entry name" value="OUTER MEMBRANE PROTEIN ALPHA-RELATED"/>
    <property type="match status" value="1"/>
</dbReference>
<dbReference type="Pfam" id="PF09992">
    <property type="entry name" value="NAGPA"/>
    <property type="match status" value="1"/>
</dbReference>
<dbReference type="AlphaFoldDB" id="A0A8E2LE70"/>
<keyword evidence="1 2" id="KW-0732">Signal</keyword>
<dbReference type="EMBL" id="MTLA01000142">
    <property type="protein sequence ID" value="OOP68003.1"/>
    <property type="molecule type" value="Genomic_DNA"/>
</dbReference>
<evidence type="ECO:0000256" key="1">
    <source>
        <dbReference type="ARBA" id="ARBA00022729"/>
    </source>
</evidence>